<dbReference type="HOGENOM" id="CLU_057426_1_1_10"/>
<comment type="similarity">
    <text evidence="4 19">Belongs to the CobS family.</text>
</comment>
<evidence type="ECO:0000313" key="21">
    <source>
        <dbReference type="Proteomes" id="UP000008718"/>
    </source>
</evidence>
<evidence type="ECO:0000256" key="2">
    <source>
        <dbReference type="ARBA" id="ARBA00004651"/>
    </source>
</evidence>
<evidence type="ECO:0000256" key="18">
    <source>
        <dbReference type="ARBA" id="ARBA00049504"/>
    </source>
</evidence>
<evidence type="ECO:0000256" key="16">
    <source>
        <dbReference type="ARBA" id="ARBA00032853"/>
    </source>
</evidence>
<dbReference type="eggNOG" id="COG0368">
    <property type="taxonomic scope" value="Bacteria"/>
</dbReference>
<keyword evidence="11 19" id="KW-0460">Magnesium</keyword>
<dbReference type="GO" id="GO:0009236">
    <property type="term" value="P:cobalamin biosynthetic process"/>
    <property type="evidence" value="ECO:0007669"/>
    <property type="project" value="UniProtKB-UniRule"/>
</dbReference>
<feature type="transmembrane region" description="Helical" evidence="19">
    <location>
        <begin position="179"/>
        <end position="195"/>
    </location>
</feature>
<comment type="cofactor">
    <cofactor evidence="1 19">
        <name>Mg(2+)</name>
        <dbReference type="ChEBI" id="CHEBI:18420"/>
    </cofactor>
</comment>
<accession>E4T2K6</accession>
<comment type="catalytic activity">
    <reaction evidence="18 19">
        <text>alpha-ribazole 5'-phosphate + adenosylcob(III)inamide-GDP = adenosylcob(III)alamin 5'-phosphate + GMP + H(+)</text>
        <dbReference type="Rhea" id="RHEA:23560"/>
        <dbReference type="ChEBI" id="CHEBI:15378"/>
        <dbReference type="ChEBI" id="CHEBI:57918"/>
        <dbReference type="ChEBI" id="CHEBI:58115"/>
        <dbReference type="ChEBI" id="CHEBI:60487"/>
        <dbReference type="ChEBI" id="CHEBI:60493"/>
        <dbReference type="EC" id="2.7.8.26"/>
    </reaction>
</comment>
<keyword evidence="12 19" id="KW-1133">Transmembrane helix</keyword>
<evidence type="ECO:0000256" key="9">
    <source>
        <dbReference type="ARBA" id="ARBA00022679"/>
    </source>
</evidence>
<dbReference type="GO" id="GO:0005886">
    <property type="term" value="C:plasma membrane"/>
    <property type="evidence" value="ECO:0007669"/>
    <property type="project" value="UniProtKB-SubCell"/>
</dbReference>
<evidence type="ECO:0000256" key="10">
    <source>
        <dbReference type="ARBA" id="ARBA00022692"/>
    </source>
</evidence>
<comment type="catalytic activity">
    <reaction evidence="17 19">
        <text>alpha-ribazole + adenosylcob(III)inamide-GDP = adenosylcob(III)alamin + GMP + H(+)</text>
        <dbReference type="Rhea" id="RHEA:16049"/>
        <dbReference type="ChEBI" id="CHEBI:10329"/>
        <dbReference type="ChEBI" id="CHEBI:15378"/>
        <dbReference type="ChEBI" id="CHEBI:18408"/>
        <dbReference type="ChEBI" id="CHEBI:58115"/>
        <dbReference type="ChEBI" id="CHEBI:60487"/>
        <dbReference type="EC" id="2.7.8.26"/>
    </reaction>
</comment>
<dbReference type="PANTHER" id="PTHR34148">
    <property type="entry name" value="ADENOSYLCOBINAMIDE-GDP RIBAZOLETRANSFERASE"/>
    <property type="match status" value="1"/>
</dbReference>
<keyword evidence="7 19" id="KW-1003">Cell membrane</keyword>
<evidence type="ECO:0000256" key="13">
    <source>
        <dbReference type="ARBA" id="ARBA00023136"/>
    </source>
</evidence>
<dbReference type="AlphaFoldDB" id="E4T2K6"/>
<evidence type="ECO:0000256" key="17">
    <source>
        <dbReference type="ARBA" id="ARBA00048623"/>
    </source>
</evidence>
<keyword evidence="8 19" id="KW-0169">Cobalamin biosynthesis</keyword>
<evidence type="ECO:0000256" key="11">
    <source>
        <dbReference type="ARBA" id="ARBA00022842"/>
    </source>
</evidence>
<evidence type="ECO:0000256" key="19">
    <source>
        <dbReference type="HAMAP-Rule" id="MF_00719"/>
    </source>
</evidence>
<evidence type="ECO:0000256" key="12">
    <source>
        <dbReference type="ARBA" id="ARBA00022989"/>
    </source>
</evidence>
<keyword evidence="19" id="KW-0997">Cell inner membrane</keyword>
<dbReference type="KEGG" id="ppn:Palpr_0796"/>
<comment type="subcellular location">
    <subcellularLocation>
        <location evidence="19">Cell inner membrane</location>
        <topology evidence="19">Multi-pass membrane protein</topology>
    </subcellularLocation>
    <subcellularLocation>
        <location evidence="2">Cell membrane</location>
        <topology evidence="2">Multi-pass membrane protein</topology>
    </subcellularLocation>
</comment>
<feature type="transmembrane region" description="Helical" evidence="19">
    <location>
        <begin position="36"/>
        <end position="56"/>
    </location>
</feature>
<dbReference type="RefSeq" id="WP_013444319.1">
    <property type="nucleotide sequence ID" value="NC_014734.1"/>
</dbReference>
<organism evidence="20 21">
    <name type="scientific">Paludibacter propionicigenes (strain DSM 17365 / JCM 13257 / WB4)</name>
    <dbReference type="NCBI Taxonomy" id="694427"/>
    <lineage>
        <taxon>Bacteria</taxon>
        <taxon>Pseudomonadati</taxon>
        <taxon>Bacteroidota</taxon>
        <taxon>Bacteroidia</taxon>
        <taxon>Bacteroidales</taxon>
        <taxon>Paludibacteraceae</taxon>
        <taxon>Paludibacter</taxon>
    </lineage>
</organism>
<feature type="transmembrane region" description="Helical" evidence="19">
    <location>
        <begin position="201"/>
        <end position="218"/>
    </location>
</feature>
<feature type="transmembrane region" description="Helical" evidence="19">
    <location>
        <begin position="62"/>
        <end position="80"/>
    </location>
</feature>
<keyword evidence="13 19" id="KW-0472">Membrane</keyword>
<dbReference type="Proteomes" id="UP000008718">
    <property type="component" value="Chromosome"/>
</dbReference>
<dbReference type="STRING" id="694427.Palpr_0796"/>
<keyword evidence="21" id="KW-1185">Reference proteome</keyword>
<dbReference type="EC" id="2.7.8.26" evidence="5 19"/>
<sequence length="256" mass="28521">MKKVFYQLAAAITFFTRIPLWRIIDIPGESFRKIIGFWPLTGWITGGITACAWYGFSLIFTPTIAIMLAFTVRILLTGGFHEDGLGDFFDGFGGGKTKEDILRIMKDSHVGSYALIGMIIYFLLLVNTLIAIPHKMVFQVILVADPLSKLLTAGMMNFLPYARTEMESKSKTLYDKLTPTRLVFACVFGLLPLLLLSDYSLWLSIVIPIALVIVLYFLAKKKIGGYTGDVCGATALLCELGFYLGAYIMVRHFAII</sequence>
<evidence type="ECO:0000256" key="8">
    <source>
        <dbReference type="ARBA" id="ARBA00022573"/>
    </source>
</evidence>
<dbReference type="PANTHER" id="PTHR34148:SF1">
    <property type="entry name" value="ADENOSYLCOBINAMIDE-GDP RIBAZOLETRANSFERASE"/>
    <property type="match status" value="1"/>
</dbReference>
<dbReference type="InterPro" id="IPR003805">
    <property type="entry name" value="CobS"/>
</dbReference>
<protein>
    <recommendedName>
        <fullName evidence="6 19">Adenosylcobinamide-GDP ribazoletransferase</fullName>
        <ecNumber evidence="5 19">2.7.8.26</ecNumber>
    </recommendedName>
    <alternativeName>
        <fullName evidence="16 19">Cobalamin synthase</fullName>
    </alternativeName>
    <alternativeName>
        <fullName evidence="15 19">Cobalamin-5'-phosphate synthase</fullName>
    </alternativeName>
</protein>
<keyword evidence="9 19" id="KW-0808">Transferase</keyword>
<proteinExistence type="inferred from homology"/>
<reference key="1">
    <citation type="submission" date="2010-11" db="EMBL/GenBank/DDBJ databases">
        <title>The complete genome of Paludibacter propionicigenes DSM 17365.</title>
        <authorList>
            <consortium name="US DOE Joint Genome Institute (JGI-PGF)"/>
            <person name="Lucas S."/>
            <person name="Copeland A."/>
            <person name="Lapidus A."/>
            <person name="Bruce D."/>
            <person name="Goodwin L."/>
            <person name="Pitluck S."/>
            <person name="Kyrpides N."/>
            <person name="Mavromatis K."/>
            <person name="Ivanova N."/>
            <person name="Munk A.C."/>
            <person name="Brettin T."/>
            <person name="Detter J.C."/>
            <person name="Han C."/>
            <person name="Tapia R."/>
            <person name="Land M."/>
            <person name="Hauser L."/>
            <person name="Markowitz V."/>
            <person name="Cheng J.-F."/>
            <person name="Hugenholtz P."/>
            <person name="Woyke T."/>
            <person name="Wu D."/>
            <person name="Gronow S."/>
            <person name="Wellnitz S."/>
            <person name="Brambilla E."/>
            <person name="Klenk H.-P."/>
            <person name="Eisen J.A."/>
        </authorList>
    </citation>
    <scope>NUCLEOTIDE SEQUENCE</scope>
    <source>
        <strain>WB4</strain>
    </source>
</reference>
<feature type="transmembrane region" description="Helical" evidence="19">
    <location>
        <begin position="138"/>
        <end position="159"/>
    </location>
</feature>
<name>E4T2K6_PALPW</name>
<keyword evidence="10 19" id="KW-0812">Transmembrane</keyword>
<reference evidence="20 21" key="2">
    <citation type="journal article" date="2011" name="Stand. Genomic Sci.">
        <title>Complete genome sequence of Paludibacter propionicigenes type strain (WB4).</title>
        <authorList>
            <person name="Gronow S."/>
            <person name="Munk C."/>
            <person name="Lapidus A."/>
            <person name="Nolan M."/>
            <person name="Lucas S."/>
            <person name="Hammon N."/>
            <person name="Deshpande S."/>
            <person name="Cheng J.F."/>
            <person name="Tapia R."/>
            <person name="Han C."/>
            <person name="Goodwin L."/>
            <person name="Pitluck S."/>
            <person name="Liolios K."/>
            <person name="Ivanova N."/>
            <person name="Mavromatis K."/>
            <person name="Mikhailova N."/>
            <person name="Pati A."/>
            <person name="Chen A."/>
            <person name="Palaniappan K."/>
            <person name="Land M."/>
            <person name="Hauser L."/>
            <person name="Chang Y.J."/>
            <person name="Jeffries C.D."/>
            <person name="Brambilla E."/>
            <person name="Rohde M."/>
            <person name="Goker M."/>
            <person name="Detter J.C."/>
            <person name="Woyke T."/>
            <person name="Bristow J."/>
            <person name="Eisen J.A."/>
            <person name="Markowitz V."/>
            <person name="Hugenholtz P."/>
            <person name="Kyrpides N.C."/>
            <person name="Klenk H.P."/>
        </authorList>
    </citation>
    <scope>NUCLEOTIDE SEQUENCE [LARGE SCALE GENOMIC DNA]</scope>
    <source>
        <strain evidence="21">DSM 17365 / JCM 13257 / WB4</strain>
    </source>
</reference>
<dbReference type="Pfam" id="PF02654">
    <property type="entry name" value="CobS"/>
    <property type="match status" value="1"/>
</dbReference>
<dbReference type="GO" id="GO:0051073">
    <property type="term" value="F:adenosylcobinamide-GDP ribazoletransferase activity"/>
    <property type="evidence" value="ECO:0007669"/>
    <property type="project" value="UniProtKB-UniRule"/>
</dbReference>
<feature type="transmembrane region" description="Helical" evidence="19">
    <location>
        <begin position="230"/>
        <end position="250"/>
    </location>
</feature>
<dbReference type="OrthoDB" id="9794626at2"/>
<evidence type="ECO:0000256" key="15">
    <source>
        <dbReference type="ARBA" id="ARBA00032605"/>
    </source>
</evidence>
<evidence type="ECO:0000256" key="1">
    <source>
        <dbReference type="ARBA" id="ARBA00001946"/>
    </source>
</evidence>
<evidence type="ECO:0000256" key="6">
    <source>
        <dbReference type="ARBA" id="ARBA00015850"/>
    </source>
</evidence>
<evidence type="ECO:0000256" key="4">
    <source>
        <dbReference type="ARBA" id="ARBA00010561"/>
    </source>
</evidence>
<comment type="pathway">
    <text evidence="3 19">Cofactor biosynthesis; adenosylcobalamin biosynthesis; adenosylcobalamin from cob(II)yrinate a,c-diamide: step 7/7.</text>
</comment>
<evidence type="ECO:0000256" key="7">
    <source>
        <dbReference type="ARBA" id="ARBA00022475"/>
    </source>
</evidence>
<dbReference type="EMBL" id="CP002345">
    <property type="protein sequence ID" value="ADQ78950.1"/>
    <property type="molecule type" value="Genomic_DNA"/>
</dbReference>
<dbReference type="UniPathway" id="UPA00148">
    <property type="reaction ID" value="UER00238"/>
</dbReference>
<feature type="transmembrane region" description="Helical" evidence="19">
    <location>
        <begin position="6"/>
        <end position="24"/>
    </location>
</feature>
<gene>
    <name evidence="19" type="primary">cobS</name>
    <name evidence="20" type="ordered locus">Palpr_0796</name>
</gene>
<evidence type="ECO:0000313" key="20">
    <source>
        <dbReference type="EMBL" id="ADQ78950.1"/>
    </source>
</evidence>
<dbReference type="GO" id="GO:0008818">
    <property type="term" value="F:cobalamin 5'-phosphate synthase activity"/>
    <property type="evidence" value="ECO:0007669"/>
    <property type="project" value="UniProtKB-UniRule"/>
</dbReference>
<evidence type="ECO:0000256" key="3">
    <source>
        <dbReference type="ARBA" id="ARBA00004663"/>
    </source>
</evidence>
<evidence type="ECO:0000256" key="14">
    <source>
        <dbReference type="ARBA" id="ARBA00025228"/>
    </source>
</evidence>
<comment type="function">
    <text evidence="14 19">Joins adenosylcobinamide-GDP and alpha-ribazole to generate adenosylcobalamin (Ado-cobalamin). Also synthesizes adenosylcobalamin 5'-phosphate from adenosylcobinamide-GDP and alpha-ribazole 5'-phosphate.</text>
</comment>
<dbReference type="HAMAP" id="MF_00719">
    <property type="entry name" value="CobS"/>
    <property type="match status" value="1"/>
</dbReference>
<feature type="transmembrane region" description="Helical" evidence="19">
    <location>
        <begin position="113"/>
        <end position="132"/>
    </location>
</feature>
<evidence type="ECO:0000256" key="5">
    <source>
        <dbReference type="ARBA" id="ARBA00013200"/>
    </source>
</evidence>